<evidence type="ECO:0000313" key="3">
    <source>
        <dbReference type="Proteomes" id="UP001346869"/>
    </source>
</evidence>
<evidence type="ECO:0000256" key="1">
    <source>
        <dbReference type="SAM" id="MobiDB-lite"/>
    </source>
</evidence>
<comment type="caution">
    <text evidence="2">The sequence shown here is derived from an EMBL/GenBank/DDBJ whole genome shotgun (WGS) entry which is preliminary data.</text>
</comment>
<dbReference type="AlphaFoldDB" id="A0AAN7XEM9"/>
<evidence type="ECO:0000313" key="2">
    <source>
        <dbReference type="EMBL" id="KAK5859350.1"/>
    </source>
</evidence>
<dbReference type="EMBL" id="JAUZQC010000014">
    <property type="protein sequence ID" value="KAK5859350.1"/>
    <property type="molecule type" value="Genomic_DNA"/>
</dbReference>
<feature type="region of interest" description="Disordered" evidence="1">
    <location>
        <begin position="1"/>
        <end position="48"/>
    </location>
</feature>
<sequence>MDPLQIHEGGNHLGDAGMTSGVQGTQKTALGAEGEQKGSRSLLGRRLDMGGWSPPAVVSTVLLMVKGFYCH</sequence>
<reference evidence="2 3" key="2">
    <citation type="journal article" date="2023" name="Mol. Biol. Evol.">
        <title>Genomics of Secondarily Temperate Adaptation in the Only Non-Antarctic Icefish.</title>
        <authorList>
            <person name="Rivera-Colon A.G."/>
            <person name="Rayamajhi N."/>
            <person name="Minhas B.F."/>
            <person name="Madrigal G."/>
            <person name="Bilyk K.T."/>
            <person name="Yoon V."/>
            <person name="Hune M."/>
            <person name="Gregory S."/>
            <person name="Cheng C.H.C."/>
            <person name="Catchen J.M."/>
        </authorList>
    </citation>
    <scope>NUCLEOTIDE SEQUENCE [LARGE SCALE GENOMIC DNA]</scope>
    <source>
        <strain evidence="2">JMC-PN-2008</strain>
    </source>
</reference>
<keyword evidence="3" id="KW-1185">Reference proteome</keyword>
<organism evidence="2 3">
    <name type="scientific">Eleginops maclovinus</name>
    <name type="common">Patagonian blennie</name>
    <name type="synonym">Eleginus maclovinus</name>
    <dbReference type="NCBI Taxonomy" id="56733"/>
    <lineage>
        <taxon>Eukaryota</taxon>
        <taxon>Metazoa</taxon>
        <taxon>Chordata</taxon>
        <taxon>Craniata</taxon>
        <taxon>Vertebrata</taxon>
        <taxon>Euteleostomi</taxon>
        <taxon>Actinopterygii</taxon>
        <taxon>Neopterygii</taxon>
        <taxon>Teleostei</taxon>
        <taxon>Neoteleostei</taxon>
        <taxon>Acanthomorphata</taxon>
        <taxon>Eupercaria</taxon>
        <taxon>Perciformes</taxon>
        <taxon>Notothenioidei</taxon>
        <taxon>Eleginopidae</taxon>
        <taxon>Eleginops</taxon>
    </lineage>
</organism>
<reference evidence="2 3" key="1">
    <citation type="journal article" date="2023" name="Genes (Basel)">
        <title>Chromosome-Level Genome Assembly and Circadian Gene Repertoire of the Patagonia Blennie Eleginops maclovinus-The Closest Ancestral Proxy of Antarctic Cryonotothenioids.</title>
        <authorList>
            <person name="Cheng C.C."/>
            <person name="Rivera-Colon A.G."/>
            <person name="Minhas B.F."/>
            <person name="Wilson L."/>
            <person name="Rayamajhi N."/>
            <person name="Vargas-Chacoff L."/>
            <person name="Catchen J.M."/>
        </authorList>
    </citation>
    <scope>NUCLEOTIDE SEQUENCE [LARGE SCALE GENOMIC DNA]</scope>
    <source>
        <strain evidence="2">JMC-PN-2008</strain>
    </source>
</reference>
<dbReference type="Proteomes" id="UP001346869">
    <property type="component" value="Unassembled WGS sequence"/>
</dbReference>
<protein>
    <submittedName>
        <fullName evidence="2">Uncharacterized protein</fullName>
    </submittedName>
</protein>
<proteinExistence type="predicted"/>
<name>A0AAN7XEM9_ELEMC</name>
<accession>A0AAN7XEM9</accession>
<gene>
    <name evidence="2" type="ORF">PBY51_020913</name>
</gene>